<evidence type="ECO:0000313" key="4">
    <source>
        <dbReference type="Proteomes" id="UP000437748"/>
    </source>
</evidence>
<dbReference type="PROSITE" id="PS51273">
    <property type="entry name" value="GATASE_TYPE_1"/>
    <property type="match status" value="1"/>
</dbReference>
<accession>A0A6N6VS35</accession>
<dbReference type="OrthoDB" id="9786812at2"/>
<keyword evidence="4" id="KW-1185">Reference proteome</keyword>
<dbReference type="Gene3D" id="3.40.50.880">
    <property type="match status" value="1"/>
</dbReference>
<dbReference type="Pfam" id="PF00117">
    <property type="entry name" value="GATase"/>
    <property type="match status" value="1"/>
</dbReference>
<dbReference type="EMBL" id="WFLM01000007">
    <property type="protein sequence ID" value="KAB8036266.1"/>
    <property type="molecule type" value="Genomic_DNA"/>
</dbReference>
<name>A0A6N6VS35_9BACT</name>
<gene>
    <name evidence="3" type="ORF">GCL60_15900</name>
</gene>
<evidence type="ECO:0000259" key="2">
    <source>
        <dbReference type="Pfam" id="PF00117"/>
    </source>
</evidence>
<dbReference type="InterPro" id="IPR017926">
    <property type="entry name" value="GATASE"/>
</dbReference>
<dbReference type="InterPro" id="IPR029062">
    <property type="entry name" value="Class_I_gatase-like"/>
</dbReference>
<comment type="caution">
    <text evidence="3">The sequence shown here is derived from an EMBL/GenBank/DDBJ whole genome shotgun (WGS) entry which is preliminary data.</text>
</comment>
<reference evidence="3 4" key="1">
    <citation type="submission" date="2019-10" db="EMBL/GenBank/DDBJ databases">
        <title>New species of Slilvanegrellaceae.</title>
        <authorList>
            <person name="Pitt A."/>
            <person name="Hahn M.W."/>
        </authorList>
    </citation>
    <scope>NUCLEOTIDE SEQUENCE [LARGE SCALE GENOMIC DNA]</scope>
    <source>
        <strain evidence="3 4">SP-Ram-0.45-NSY-1</strain>
    </source>
</reference>
<organism evidence="3 4">
    <name type="scientific">Silvanigrella paludirubra</name>
    <dbReference type="NCBI Taxonomy" id="2499159"/>
    <lineage>
        <taxon>Bacteria</taxon>
        <taxon>Pseudomonadati</taxon>
        <taxon>Bdellovibrionota</taxon>
        <taxon>Oligoflexia</taxon>
        <taxon>Silvanigrellales</taxon>
        <taxon>Silvanigrellaceae</taxon>
        <taxon>Silvanigrella</taxon>
    </lineage>
</organism>
<dbReference type="PRINTS" id="PR00096">
    <property type="entry name" value="GATASE"/>
</dbReference>
<dbReference type="GO" id="GO:0000162">
    <property type="term" value="P:L-tryptophan biosynthetic process"/>
    <property type="evidence" value="ECO:0007669"/>
    <property type="project" value="TreeGrafter"/>
</dbReference>
<feature type="domain" description="Glutamine amidotransferase" evidence="2">
    <location>
        <begin position="4"/>
        <end position="187"/>
    </location>
</feature>
<evidence type="ECO:0000256" key="1">
    <source>
        <dbReference type="ARBA" id="ARBA00022962"/>
    </source>
</evidence>
<dbReference type="PANTHER" id="PTHR43418:SF4">
    <property type="entry name" value="MULTIFUNCTIONAL TRYPTOPHAN BIOSYNTHESIS PROTEIN"/>
    <property type="match status" value="1"/>
</dbReference>
<dbReference type="AlphaFoldDB" id="A0A6N6VS35"/>
<dbReference type="GO" id="GO:0004049">
    <property type="term" value="F:anthranilate synthase activity"/>
    <property type="evidence" value="ECO:0007669"/>
    <property type="project" value="TreeGrafter"/>
</dbReference>
<protein>
    <recommendedName>
        <fullName evidence="2">Glutamine amidotransferase domain-containing protein</fullName>
    </recommendedName>
</protein>
<dbReference type="PRINTS" id="PR00099">
    <property type="entry name" value="CPSGATASE"/>
</dbReference>
<dbReference type="PANTHER" id="PTHR43418">
    <property type="entry name" value="MULTIFUNCTIONAL TRYPTOPHAN BIOSYNTHESIS PROTEIN-RELATED"/>
    <property type="match status" value="1"/>
</dbReference>
<sequence>MILFIDHYDSFSNNLISWFLSKGLNLSIISYNELEKINSFDNIKGVIYSPGPGHPSEYTESLKFYKKIPEKMPFLGVCLGHQLLLYSEGGKITQISKKPIHGRQITLSNSCPSKFFLENDLNGTFVLYNSLGCKIDDPIFKENMLALAFEEGFVLATEHKVFPRIGVQFHPESFASPGGNTILNSFLRLIS</sequence>
<dbReference type="GO" id="GO:0005829">
    <property type="term" value="C:cytosol"/>
    <property type="evidence" value="ECO:0007669"/>
    <property type="project" value="TreeGrafter"/>
</dbReference>
<keyword evidence="1" id="KW-0315">Glutamine amidotransferase</keyword>
<proteinExistence type="predicted"/>
<evidence type="ECO:0000313" key="3">
    <source>
        <dbReference type="EMBL" id="KAB8036266.1"/>
    </source>
</evidence>
<dbReference type="InterPro" id="IPR006221">
    <property type="entry name" value="TrpG/PapA_dom"/>
</dbReference>
<dbReference type="PRINTS" id="PR00097">
    <property type="entry name" value="ANTSNTHASEII"/>
</dbReference>
<dbReference type="CDD" id="cd01743">
    <property type="entry name" value="GATase1_Anthranilate_Synthase"/>
    <property type="match status" value="1"/>
</dbReference>
<dbReference type="RefSeq" id="WP_153421735.1">
    <property type="nucleotide sequence ID" value="NZ_WFLM01000007.1"/>
</dbReference>
<dbReference type="Proteomes" id="UP000437748">
    <property type="component" value="Unassembled WGS sequence"/>
</dbReference>
<dbReference type="SUPFAM" id="SSF52317">
    <property type="entry name" value="Class I glutamine amidotransferase-like"/>
    <property type="match status" value="1"/>
</dbReference>
<dbReference type="InterPro" id="IPR050472">
    <property type="entry name" value="Anth_synth/Amidotransfase"/>
</dbReference>